<sequence>MPSTLAIVATGVIAVYGFLHALLHYTQDENEPPLISTSLPFIGTMIQLSRKKSKFYIELRNKHDLPIYTLRIPGARLYVINSVSLIPVVQRQYKDLAFPPLEAMGAMSVCGSSKIANDILNTNTNGEEGDWGYSMTFYKTIHKPLSPGPELDAMNRVMAQNITASIDGIKGKLVVPLFDFIKREIAIATTDSVYGPQNPFKDPAVADGFWKFQPGVIILLMNLFPSILARECYQAREYMTRAFNKYFENGGHNEASALMKARFNHSTEHKLPVEDIARFEVGNTIGLLSNTSPSAFWMVYHVYADPSILADCRKEISQVLDEATTTKNGKIITIRTIDMTRVKVDCPILVSTLQEVLRVHTIGMSTRMVMKDLLLDGKYLLKKGNTLLIPGPVQHTSKSAWGPDVEAFNHLRFLPENKRHNPIAFRGFGGGTTLCPGRHFAATEILAFAALLIIRFDVAPVNGKWDHITSNKAALWETTAAPDKDINVTISPRHSEDKNVKWRVLVSDSDKAIPISTEDL</sequence>
<dbReference type="PRINTS" id="PR00465">
    <property type="entry name" value="EP450IV"/>
</dbReference>
<dbReference type="InterPro" id="IPR053007">
    <property type="entry name" value="CYP450_monoxygenase_sec-met"/>
</dbReference>
<evidence type="ECO:0000256" key="1">
    <source>
        <dbReference type="ARBA" id="ARBA00001971"/>
    </source>
</evidence>
<dbReference type="EMBL" id="PQXL01000004">
    <property type="protein sequence ID" value="THV55737.1"/>
    <property type="molecule type" value="Genomic_DNA"/>
</dbReference>
<evidence type="ECO:0000313" key="9">
    <source>
        <dbReference type="Proteomes" id="UP000308671"/>
    </source>
</evidence>
<accession>A0A4S8RC32</accession>
<keyword evidence="6 7" id="KW-0349">Heme</keyword>
<evidence type="ECO:0000256" key="2">
    <source>
        <dbReference type="ARBA" id="ARBA00010617"/>
    </source>
</evidence>
<keyword evidence="4 6" id="KW-0408">Iron</keyword>
<dbReference type="Gene3D" id="1.10.630.10">
    <property type="entry name" value="Cytochrome P450"/>
    <property type="match status" value="1"/>
</dbReference>
<dbReference type="Pfam" id="PF00067">
    <property type="entry name" value="p450"/>
    <property type="match status" value="1"/>
</dbReference>
<dbReference type="GO" id="GO:0005506">
    <property type="term" value="F:iron ion binding"/>
    <property type="evidence" value="ECO:0007669"/>
    <property type="project" value="InterPro"/>
</dbReference>
<dbReference type="InterPro" id="IPR001128">
    <property type="entry name" value="Cyt_P450"/>
</dbReference>
<dbReference type="GO" id="GO:0004497">
    <property type="term" value="F:monooxygenase activity"/>
    <property type="evidence" value="ECO:0007669"/>
    <property type="project" value="UniProtKB-KW"/>
</dbReference>
<name>A0A4S8RC32_9HELO</name>
<protein>
    <recommendedName>
        <fullName evidence="10">Cytochrome P450</fullName>
    </recommendedName>
</protein>
<evidence type="ECO:0000256" key="7">
    <source>
        <dbReference type="RuleBase" id="RU000461"/>
    </source>
</evidence>
<gene>
    <name evidence="8" type="ORF">BGAL_0004g00600</name>
</gene>
<dbReference type="CDD" id="cd11040">
    <property type="entry name" value="CYP7_CYP8-like"/>
    <property type="match status" value="1"/>
</dbReference>
<dbReference type="OrthoDB" id="3366823at2759"/>
<keyword evidence="3 6" id="KW-0479">Metal-binding</keyword>
<keyword evidence="9" id="KW-1185">Reference proteome</keyword>
<evidence type="ECO:0000256" key="4">
    <source>
        <dbReference type="ARBA" id="ARBA00023004"/>
    </source>
</evidence>
<evidence type="ECO:0000256" key="3">
    <source>
        <dbReference type="ARBA" id="ARBA00022723"/>
    </source>
</evidence>
<reference evidence="8 9" key="1">
    <citation type="submission" date="2017-12" db="EMBL/GenBank/DDBJ databases">
        <title>Comparative genomics of Botrytis spp.</title>
        <authorList>
            <person name="Valero-Jimenez C.A."/>
            <person name="Tapia P."/>
            <person name="Veloso J."/>
            <person name="Silva-Moreno E."/>
            <person name="Staats M."/>
            <person name="Valdes J.H."/>
            <person name="Van Kan J.A.L."/>
        </authorList>
    </citation>
    <scope>NUCLEOTIDE SEQUENCE [LARGE SCALE GENOMIC DNA]</scope>
    <source>
        <strain evidence="8 9">MUCL435</strain>
    </source>
</reference>
<dbReference type="AlphaFoldDB" id="A0A4S8RC32"/>
<dbReference type="PANTHER" id="PTHR47582:SF1">
    <property type="entry name" value="P450, PUTATIVE (EUROFUNG)-RELATED"/>
    <property type="match status" value="1"/>
</dbReference>
<comment type="similarity">
    <text evidence="2 7">Belongs to the cytochrome P450 family.</text>
</comment>
<dbReference type="GO" id="GO:0020037">
    <property type="term" value="F:heme binding"/>
    <property type="evidence" value="ECO:0007669"/>
    <property type="project" value="InterPro"/>
</dbReference>
<dbReference type="PROSITE" id="PS00086">
    <property type="entry name" value="CYTOCHROME_P450"/>
    <property type="match status" value="1"/>
</dbReference>
<feature type="binding site" description="axial binding residue" evidence="6">
    <location>
        <position position="435"/>
    </location>
    <ligand>
        <name>heme</name>
        <dbReference type="ChEBI" id="CHEBI:30413"/>
    </ligand>
    <ligandPart>
        <name>Fe</name>
        <dbReference type="ChEBI" id="CHEBI:18248"/>
    </ligandPart>
</feature>
<proteinExistence type="inferred from homology"/>
<organism evidence="8 9">
    <name type="scientific">Botrytis galanthina</name>
    <dbReference type="NCBI Taxonomy" id="278940"/>
    <lineage>
        <taxon>Eukaryota</taxon>
        <taxon>Fungi</taxon>
        <taxon>Dikarya</taxon>
        <taxon>Ascomycota</taxon>
        <taxon>Pezizomycotina</taxon>
        <taxon>Leotiomycetes</taxon>
        <taxon>Helotiales</taxon>
        <taxon>Sclerotiniaceae</taxon>
        <taxon>Botrytis</taxon>
    </lineage>
</organism>
<dbReference type="PANTHER" id="PTHR47582">
    <property type="entry name" value="P450, PUTATIVE (EUROFUNG)-RELATED"/>
    <property type="match status" value="1"/>
</dbReference>
<evidence type="ECO:0000313" key="8">
    <source>
        <dbReference type="EMBL" id="THV55737.1"/>
    </source>
</evidence>
<keyword evidence="7" id="KW-0503">Monooxygenase</keyword>
<keyword evidence="5" id="KW-0843">Virulence</keyword>
<keyword evidence="7" id="KW-0560">Oxidoreductase</keyword>
<dbReference type="InterPro" id="IPR002403">
    <property type="entry name" value="Cyt_P450_E_grp-IV"/>
</dbReference>
<dbReference type="Proteomes" id="UP000308671">
    <property type="component" value="Unassembled WGS sequence"/>
</dbReference>
<evidence type="ECO:0008006" key="10">
    <source>
        <dbReference type="Google" id="ProtNLM"/>
    </source>
</evidence>
<evidence type="ECO:0000256" key="6">
    <source>
        <dbReference type="PIRSR" id="PIRSR602403-1"/>
    </source>
</evidence>
<comment type="cofactor">
    <cofactor evidence="1 6">
        <name>heme</name>
        <dbReference type="ChEBI" id="CHEBI:30413"/>
    </cofactor>
</comment>
<dbReference type="InterPro" id="IPR017972">
    <property type="entry name" value="Cyt_P450_CS"/>
</dbReference>
<dbReference type="InterPro" id="IPR036396">
    <property type="entry name" value="Cyt_P450_sf"/>
</dbReference>
<dbReference type="GO" id="GO:0016705">
    <property type="term" value="F:oxidoreductase activity, acting on paired donors, with incorporation or reduction of molecular oxygen"/>
    <property type="evidence" value="ECO:0007669"/>
    <property type="project" value="InterPro"/>
</dbReference>
<dbReference type="SUPFAM" id="SSF48264">
    <property type="entry name" value="Cytochrome P450"/>
    <property type="match status" value="1"/>
</dbReference>
<comment type="caution">
    <text evidence="8">The sequence shown here is derived from an EMBL/GenBank/DDBJ whole genome shotgun (WGS) entry which is preliminary data.</text>
</comment>
<evidence type="ECO:0000256" key="5">
    <source>
        <dbReference type="ARBA" id="ARBA00023026"/>
    </source>
</evidence>